<keyword evidence="4" id="KW-0677">Repeat</keyword>
<feature type="compositionally biased region" description="Gly residues" evidence="5">
    <location>
        <begin position="383"/>
        <end position="395"/>
    </location>
</feature>
<feature type="compositionally biased region" description="Acidic residues" evidence="5">
    <location>
        <begin position="372"/>
        <end position="382"/>
    </location>
</feature>
<comment type="caution">
    <text evidence="6">The sequence shown here is derived from an EMBL/GenBank/DDBJ whole genome shotgun (WGS) entry which is preliminary data.</text>
</comment>
<dbReference type="GO" id="GO:0042073">
    <property type="term" value="P:intraciliary transport"/>
    <property type="evidence" value="ECO:0007669"/>
    <property type="project" value="TreeGrafter"/>
</dbReference>
<dbReference type="InterPro" id="IPR001680">
    <property type="entry name" value="WD40_rpt"/>
</dbReference>
<feature type="compositionally biased region" description="Low complexity" evidence="5">
    <location>
        <begin position="281"/>
        <end position="294"/>
    </location>
</feature>
<feature type="compositionally biased region" description="Basic and acidic residues" evidence="5">
    <location>
        <begin position="1"/>
        <end position="11"/>
    </location>
</feature>
<keyword evidence="2" id="KW-0963">Cytoplasm</keyword>
<comment type="subcellular location">
    <subcellularLocation>
        <location evidence="1">Cytoplasm</location>
    </subcellularLocation>
</comment>
<dbReference type="PANTHER" id="PTHR12442">
    <property type="entry name" value="DYNEIN INTERMEDIATE CHAIN"/>
    <property type="match status" value="1"/>
</dbReference>
<dbReference type="InterPro" id="IPR015943">
    <property type="entry name" value="WD40/YVTN_repeat-like_dom_sf"/>
</dbReference>
<keyword evidence="3" id="KW-0853">WD repeat</keyword>
<dbReference type="GO" id="GO:0045504">
    <property type="term" value="F:dynein heavy chain binding"/>
    <property type="evidence" value="ECO:0007669"/>
    <property type="project" value="TreeGrafter"/>
</dbReference>
<dbReference type="GO" id="GO:0005868">
    <property type="term" value="C:cytoplasmic dynein complex"/>
    <property type="evidence" value="ECO:0007669"/>
    <property type="project" value="TreeGrafter"/>
</dbReference>
<dbReference type="SMART" id="SM00320">
    <property type="entry name" value="WD40"/>
    <property type="match status" value="5"/>
</dbReference>
<organism evidence="6 7">
    <name type="scientific">Cafeteria roenbergensis</name>
    <name type="common">Marine flagellate</name>
    <dbReference type="NCBI Taxonomy" id="33653"/>
    <lineage>
        <taxon>Eukaryota</taxon>
        <taxon>Sar</taxon>
        <taxon>Stramenopiles</taxon>
        <taxon>Bigyra</taxon>
        <taxon>Opalozoa</taxon>
        <taxon>Bicosoecida</taxon>
        <taxon>Cafeteriaceae</taxon>
        <taxon>Cafeteria</taxon>
    </lineage>
</organism>
<dbReference type="InterPro" id="IPR050687">
    <property type="entry name" value="Dynein_IC"/>
</dbReference>
<dbReference type="AlphaFoldDB" id="A0A5A8EEK8"/>
<dbReference type="Pfam" id="PF00400">
    <property type="entry name" value="WD40"/>
    <property type="match status" value="1"/>
</dbReference>
<feature type="region of interest" description="Disordered" evidence="5">
    <location>
        <begin position="50"/>
        <end position="76"/>
    </location>
</feature>
<name>A0A5A8EEK8_CAFRO</name>
<dbReference type="Proteomes" id="UP000322899">
    <property type="component" value="Unassembled WGS sequence"/>
</dbReference>
<accession>A0A5A8EEK8</accession>
<dbReference type="GO" id="GO:0097014">
    <property type="term" value="C:ciliary plasm"/>
    <property type="evidence" value="ECO:0007669"/>
    <property type="project" value="TreeGrafter"/>
</dbReference>
<dbReference type="GO" id="GO:0045503">
    <property type="term" value="F:dynein light chain binding"/>
    <property type="evidence" value="ECO:0007669"/>
    <property type="project" value="TreeGrafter"/>
</dbReference>
<reference evidence="6 7" key="1">
    <citation type="submission" date="2019-07" db="EMBL/GenBank/DDBJ databases">
        <title>Genomes of Cafeteria roenbergensis.</title>
        <authorList>
            <person name="Fischer M.G."/>
            <person name="Hackl T."/>
            <person name="Roman M."/>
        </authorList>
    </citation>
    <scope>NUCLEOTIDE SEQUENCE [LARGE SCALE GENOMIC DNA]</scope>
    <source>
        <strain evidence="6 7">E4-10P</strain>
    </source>
</reference>
<dbReference type="SUPFAM" id="SSF50978">
    <property type="entry name" value="WD40 repeat-like"/>
    <property type="match status" value="1"/>
</dbReference>
<protein>
    <submittedName>
        <fullName evidence="6">Uncharacterized protein</fullName>
    </submittedName>
</protein>
<evidence type="ECO:0000313" key="6">
    <source>
        <dbReference type="EMBL" id="KAA0175708.1"/>
    </source>
</evidence>
<dbReference type="PANTHER" id="PTHR12442:SF26">
    <property type="entry name" value="CYTOPLASMIC DYNEIN 2 INTERMEDIATE CHAIN 2"/>
    <property type="match status" value="1"/>
</dbReference>
<feature type="compositionally biased region" description="Acidic residues" evidence="5">
    <location>
        <begin position="133"/>
        <end position="155"/>
    </location>
</feature>
<gene>
    <name evidence="6" type="ORF">FNF27_02794</name>
</gene>
<dbReference type="Gene3D" id="2.130.10.10">
    <property type="entry name" value="YVTN repeat-like/Quinoprotein amine dehydrogenase"/>
    <property type="match status" value="2"/>
</dbReference>
<feature type="region of interest" description="Disordered" evidence="5">
    <location>
        <begin position="354"/>
        <end position="406"/>
    </location>
</feature>
<evidence type="ECO:0000256" key="1">
    <source>
        <dbReference type="ARBA" id="ARBA00004496"/>
    </source>
</evidence>
<dbReference type="InterPro" id="IPR036322">
    <property type="entry name" value="WD40_repeat_dom_sf"/>
</dbReference>
<evidence type="ECO:0000256" key="5">
    <source>
        <dbReference type="SAM" id="MobiDB-lite"/>
    </source>
</evidence>
<feature type="region of interest" description="Disordered" evidence="5">
    <location>
        <begin position="1"/>
        <end position="32"/>
    </location>
</feature>
<dbReference type="OrthoDB" id="445052at2759"/>
<evidence type="ECO:0000256" key="2">
    <source>
        <dbReference type="ARBA" id="ARBA00022490"/>
    </source>
</evidence>
<proteinExistence type="predicted"/>
<evidence type="ECO:0000256" key="4">
    <source>
        <dbReference type="ARBA" id="ARBA00022737"/>
    </source>
</evidence>
<dbReference type="EMBL" id="VLTO01000012">
    <property type="protein sequence ID" value="KAA0175708.1"/>
    <property type="molecule type" value="Genomic_DNA"/>
</dbReference>
<evidence type="ECO:0000313" key="7">
    <source>
        <dbReference type="Proteomes" id="UP000322899"/>
    </source>
</evidence>
<feature type="region of interest" description="Disordered" evidence="5">
    <location>
        <begin position="133"/>
        <end position="173"/>
    </location>
</feature>
<feature type="region of interest" description="Disordered" evidence="5">
    <location>
        <begin position="265"/>
        <end position="294"/>
    </location>
</feature>
<evidence type="ECO:0000256" key="3">
    <source>
        <dbReference type="ARBA" id="ARBA00022574"/>
    </source>
</evidence>
<sequence length="745" mass="74108">MASAARFRDLDGPTAVVEPSAAEAKATAEMGTETVPYSVASTGAQCGSRADAAVQTDSSQVEPATEASRVEGSWGAAGGALDGFRTAASAMDKALALGARSQAFDGLRPPRDDDNADPQLLVTLRPRFTQLAEDADAEDADADADAEDADADADADAVGGTGGPAQGPGLPSPLPCTAVAWTATGTVLAAAFGWPERSGWDTTACGVALWRVFAQGFSAESESLRPSVILPATSSLVSLACHPQLPEVIAAGSQTGEVLVWSGRETAGDGVDGPAERRPARASAGPAGPASRRAPQLLGASGIDVLLHQHPVRGLAWFRPVGSTRHLLLSGCEAGRMLVWDPLGAGMEAPVAGTTMRPSKVRPRMREADWPAMDDLDDDGDADGGLGGGRAGGRGGSRRRRGRGSDALADGVRSLCSLSDGSAAVVALQSGAVVAVPTAPLVAGYGGVGAAAAGLREEKGEWGGEEDARGHWGAVRARSAPHGAAVPWTVAAASLAAGAVATERASVVRGAERAASDDGSACVLACHVIRGRPSAEAVFPAMGVAGAGGPRPVELLAHESPALAVASSPLVRGLVASAAADGTVASRSTLQRTPVAEAVLAPMRADAATAVAFSHARPLVMACGGQGGGVSVMNGTITLASAAMEVVGGPPPEGLGVAADAAARAAAGSADAAFAAEAAQSGLLLPGAPGASVTGLAFSPTQRRVLAAADGSGCVRVWKLPWEWGQPSAGEDEAAARLVRGGGSV</sequence>